<keyword evidence="4" id="KW-1185">Reference proteome</keyword>
<evidence type="ECO:0000313" key="4">
    <source>
        <dbReference type="Proteomes" id="UP001500889"/>
    </source>
</evidence>
<gene>
    <name evidence="3" type="ORF">DMAD_11120</name>
</gene>
<feature type="region of interest" description="Disordered" evidence="2">
    <location>
        <begin position="95"/>
        <end position="120"/>
    </location>
</feature>
<organism evidence="3 4">
    <name type="scientific">Drosophila madeirensis</name>
    <name type="common">Fruit fly</name>
    <dbReference type="NCBI Taxonomy" id="30013"/>
    <lineage>
        <taxon>Eukaryota</taxon>
        <taxon>Metazoa</taxon>
        <taxon>Ecdysozoa</taxon>
        <taxon>Arthropoda</taxon>
        <taxon>Hexapoda</taxon>
        <taxon>Insecta</taxon>
        <taxon>Pterygota</taxon>
        <taxon>Neoptera</taxon>
        <taxon>Endopterygota</taxon>
        <taxon>Diptera</taxon>
        <taxon>Brachycera</taxon>
        <taxon>Muscomorpha</taxon>
        <taxon>Ephydroidea</taxon>
        <taxon>Drosophilidae</taxon>
        <taxon>Drosophila</taxon>
        <taxon>Sophophora</taxon>
    </lineage>
</organism>
<reference evidence="3 4" key="1">
    <citation type="submission" date="2024-02" db="EMBL/GenBank/DDBJ databases">
        <title>A chromosome-level genome assembly of Drosophila madeirensis, a fruit fly species endemic to Madeira island.</title>
        <authorList>
            <person name="Tomihara K."/>
            <person name="Llopart A."/>
            <person name="Yamamoto D."/>
        </authorList>
    </citation>
    <scope>NUCLEOTIDE SEQUENCE [LARGE SCALE GENOMIC DNA]</scope>
    <source>
        <strain evidence="3 4">RF1</strain>
    </source>
</reference>
<accession>A0AAU9FC00</accession>
<protein>
    <submittedName>
        <fullName evidence="3">Uncharacterized protein</fullName>
    </submittedName>
</protein>
<name>A0AAU9FC00_DROMD</name>
<dbReference type="Proteomes" id="UP001500889">
    <property type="component" value="Chromosome U"/>
</dbReference>
<evidence type="ECO:0000256" key="2">
    <source>
        <dbReference type="SAM" id="MobiDB-lite"/>
    </source>
</evidence>
<keyword evidence="1" id="KW-0175">Coiled coil</keyword>
<proteinExistence type="predicted"/>
<sequence>MGSEIQYRMDMVSHEIRLMRNTLENYRHHMAQINEDIADIYLIMYQINIRFEKDDRRRYKSSKKERVRLTEKVEEASEVPVKASAMHVETSEIPAELQPQWEDPSKPSTSVNPRHQGRQSESVEVLIKHSPCETQMESHAKRQFLKNMLLHKKSEVTIYLNRHNVYFPELLRVLNDIKELEETTTSILSSETELQ</sequence>
<dbReference type="AlphaFoldDB" id="A0AAU9FC00"/>
<evidence type="ECO:0000313" key="3">
    <source>
        <dbReference type="EMBL" id="BFF93229.1"/>
    </source>
</evidence>
<dbReference type="EMBL" id="AP029264">
    <property type="protein sequence ID" value="BFF93229.1"/>
    <property type="molecule type" value="Genomic_DNA"/>
</dbReference>
<evidence type="ECO:0000256" key="1">
    <source>
        <dbReference type="SAM" id="Coils"/>
    </source>
</evidence>
<feature type="coiled-coil region" evidence="1">
    <location>
        <begin position="16"/>
        <end position="79"/>
    </location>
</feature>